<name>A0ABY7AEU4_9FIRM</name>
<gene>
    <name evidence="1" type="ORF">OW255_06335</name>
</gene>
<protein>
    <submittedName>
        <fullName evidence="1">Spore coat associated protein CotJA</fullName>
    </submittedName>
</protein>
<dbReference type="InterPro" id="IPR020256">
    <property type="entry name" value="Spore_coat_CotJA"/>
</dbReference>
<sequence length="38" mass="4428">MAYVPWQNWQQVYSVETAINMGTIFPDLFKPFTMGGCR</sequence>
<dbReference type="EMBL" id="CP113524">
    <property type="protein sequence ID" value="WAJ25126.1"/>
    <property type="molecule type" value="Genomic_DNA"/>
</dbReference>
<reference evidence="1" key="1">
    <citation type="submission" date="2022-11" db="EMBL/GenBank/DDBJ databases">
        <title>Lacrimispora xylanolytica sy1, complete genome.</title>
        <authorList>
            <person name="Choi S."/>
        </authorList>
    </citation>
    <scope>NUCLEOTIDE SEQUENCE</scope>
    <source>
        <strain evidence="1">Sy1</strain>
    </source>
</reference>
<dbReference type="Pfam" id="PF11007">
    <property type="entry name" value="CotJA"/>
    <property type="match status" value="1"/>
</dbReference>
<dbReference type="RefSeq" id="WP_268116046.1">
    <property type="nucleotide sequence ID" value="NZ_CP113524.1"/>
</dbReference>
<keyword evidence="2" id="KW-1185">Reference proteome</keyword>
<accession>A0ABY7AEU4</accession>
<evidence type="ECO:0000313" key="1">
    <source>
        <dbReference type="EMBL" id="WAJ25126.1"/>
    </source>
</evidence>
<organism evidence="1 2">
    <name type="scientific">Lacrimispora xylanolytica</name>
    <dbReference type="NCBI Taxonomy" id="29375"/>
    <lineage>
        <taxon>Bacteria</taxon>
        <taxon>Bacillati</taxon>
        <taxon>Bacillota</taxon>
        <taxon>Clostridia</taxon>
        <taxon>Lachnospirales</taxon>
        <taxon>Lachnospiraceae</taxon>
        <taxon>Lacrimispora</taxon>
    </lineage>
</organism>
<dbReference type="Proteomes" id="UP001163115">
    <property type="component" value="Chromosome"/>
</dbReference>
<evidence type="ECO:0000313" key="2">
    <source>
        <dbReference type="Proteomes" id="UP001163115"/>
    </source>
</evidence>
<proteinExistence type="predicted"/>